<dbReference type="Pfam" id="PF00326">
    <property type="entry name" value="Peptidase_S9"/>
    <property type="match status" value="1"/>
</dbReference>
<accession>A0A381ULW9</accession>
<evidence type="ECO:0000259" key="5">
    <source>
        <dbReference type="Pfam" id="PF02897"/>
    </source>
</evidence>
<evidence type="ECO:0000313" key="6">
    <source>
        <dbReference type="EMBL" id="SVA28638.1"/>
    </source>
</evidence>
<reference evidence="6" key="1">
    <citation type="submission" date="2018-05" db="EMBL/GenBank/DDBJ databases">
        <authorList>
            <person name="Lanie J.A."/>
            <person name="Ng W.-L."/>
            <person name="Kazmierczak K.M."/>
            <person name="Andrzejewski T.M."/>
            <person name="Davidsen T.M."/>
            <person name="Wayne K.J."/>
            <person name="Tettelin H."/>
            <person name="Glass J.I."/>
            <person name="Rusch D."/>
            <person name="Podicherti R."/>
            <person name="Tsui H.-C.T."/>
            <person name="Winkler M.E."/>
        </authorList>
    </citation>
    <scope>NUCLEOTIDE SEQUENCE</scope>
</reference>
<evidence type="ECO:0008006" key="7">
    <source>
        <dbReference type="Google" id="ProtNLM"/>
    </source>
</evidence>
<evidence type="ECO:0000256" key="2">
    <source>
        <dbReference type="ARBA" id="ARBA00022801"/>
    </source>
</evidence>
<keyword evidence="1" id="KW-0645">Protease</keyword>
<dbReference type="PRINTS" id="PR00862">
    <property type="entry name" value="PROLIGOPTASE"/>
</dbReference>
<dbReference type="Gene3D" id="2.120.10.30">
    <property type="entry name" value="TolB, C-terminal domain"/>
    <property type="match status" value="2"/>
</dbReference>
<dbReference type="SUPFAM" id="SSF82171">
    <property type="entry name" value="DPP6 N-terminal domain-like"/>
    <property type="match status" value="1"/>
</dbReference>
<dbReference type="InterPro" id="IPR011042">
    <property type="entry name" value="6-blade_b-propeller_TolB-like"/>
</dbReference>
<dbReference type="Gene3D" id="3.40.50.1820">
    <property type="entry name" value="alpha/beta hydrolase"/>
    <property type="match status" value="1"/>
</dbReference>
<keyword evidence="2" id="KW-0378">Hydrolase</keyword>
<dbReference type="Pfam" id="PF07676">
    <property type="entry name" value="PD40"/>
    <property type="match status" value="1"/>
</dbReference>
<dbReference type="InterPro" id="IPR001375">
    <property type="entry name" value="Peptidase_S9_cat"/>
</dbReference>
<protein>
    <recommendedName>
        <fullName evidence="7">Peptidase S9 prolyl oligopeptidase catalytic domain-containing protein</fullName>
    </recommendedName>
</protein>
<keyword evidence="3" id="KW-0720">Serine protease</keyword>
<dbReference type="GO" id="GO:0004252">
    <property type="term" value="F:serine-type endopeptidase activity"/>
    <property type="evidence" value="ECO:0007669"/>
    <property type="project" value="InterPro"/>
</dbReference>
<dbReference type="InterPro" id="IPR023302">
    <property type="entry name" value="Pept_S9A_N"/>
</dbReference>
<dbReference type="InterPro" id="IPR029058">
    <property type="entry name" value="AB_hydrolase_fold"/>
</dbReference>
<dbReference type="EMBL" id="UINC01006618">
    <property type="protein sequence ID" value="SVA28638.1"/>
    <property type="molecule type" value="Genomic_DNA"/>
</dbReference>
<dbReference type="SUPFAM" id="SSF53474">
    <property type="entry name" value="alpha/beta-Hydrolases"/>
    <property type="match status" value="1"/>
</dbReference>
<organism evidence="6">
    <name type="scientific">marine metagenome</name>
    <dbReference type="NCBI Taxonomy" id="408172"/>
    <lineage>
        <taxon>unclassified sequences</taxon>
        <taxon>metagenomes</taxon>
        <taxon>ecological metagenomes</taxon>
    </lineage>
</organism>
<evidence type="ECO:0000259" key="4">
    <source>
        <dbReference type="Pfam" id="PF00326"/>
    </source>
</evidence>
<gene>
    <name evidence="6" type="ORF">METZ01_LOCUS81492</name>
</gene>
<sequence>MKKLILYLTLVLWLGAIYPRLTMADEWNYPDDVPATVPTTVGLAGEHPADVVRYLLADGARNSALSPDGKKLAFQWSVSGEPQLWVVNSSGGWPKQLTFGKSITFFEWSPDGEHLLIGRDAEGNEREGYYLLSINGTQERLILPLSDAFRRFGMFSSDGSHIIYSSTERNGRDFDIYVANILTGDVDLVYEGTFGFFPVKWQPEGNLVIVSETRGGDANDIHILDLDNGEMSPLFQPQIAARHSHFNWLSDGSGFYMTTNTDREFMGLAFYSLQDERLEYIATPDHNIDSVSLSSNDNYLSWTSNRDGYSYLHVNDRRKNKMLKNKILPTGVYQIGFALKTPVLSIQISGPKMPGNVYVWDIEKDTLIQAVESSLAGLDEDNFVLPESMHYPARDDIVLQGLLYLPNKNYFPSQPPVVIQVHGGPNGQSRPNFRPIEQYLVNNGIAVFAVNVRGSRGFGKTYARLDNQEKRLDSVRDLVDTVAFLSQDSRIDTNNIAVMGGSYGGYMVNAVLGTYPGIFDAGVSMVGVSDWVRALQEASPALKAADRIEYGDIREDRWKKFYATNSPINNVDKINVPLLVSHGVHDPRDPVTESDRLVKALRDNGNKVIYMRFPDEGHWIKKKSNRVGFYRNMTGFLEQQLKPQYQDVVEE</sequence>
<dbReference type="GO" id="GO:0006508">
    <property type="term" value="P:proteolysis"/>
    <property type="evidence" value="ECO:0007669"/>
    <property type="project" value="UniProtKB-KW"/>
</dbReference>
<feature type="domain" description="Peptidase S9A N-terminal" evidence="5">
    <location>
        <begin position="103"/>
        <end position="366"/>
    </location>
</feature>
<dbReference type="InterPro" id="IPR011659">
    <property type="entry name" value="WD40"/>
</dbReference>
<dbReference type="PANTHER" id="PTHR42776:SF27">
    <property type="entry name" value="DIPEPTIDYL PEPTIDASE FAMILY MEMBER 6"/>
    <property type="match status" value="1"/>
</dbReference>
<dbReference type="PANTHER" id="PTHR42776">
    <property type="entry name" value="SERINE PEPTIDASE S9 FAMILY MEMBER"/>
    <property type="match status" value="1"/>
</dbReference>
<dbReference type="AlphaFoldDB" id="A0A381ULW9"/>
<proteinExistence type="predicted"/>
<name>A0A381ULW9_9ZZZZ</name>
<evidence type="ECO:0000256" key="3">
    <source>
        <dbReference type="ARBA" id="ARBA00022825"/>
    </source>
</evidence>
<dbReference type="InterPro" id="IPR002470">
    <property type="entry name" value="Peptidase_S9A"/>
</dbReference>
<evidence type="ECO:0000256" key="1">
    <source>
        <dbReference type="ARBA" id="ARBA00022670"/>
    </source>
</evidence>
<dbReference type="Pfam" id="PF02897">
    <property type="entry name" value="Peptidase_S9_N"/>
    <property type="match status" value="1"/>
</dbReference>
<feature type="domain" description="Peptidase S9 prolyl oligopeptidase catalytic" evidence="4">
    <location>
        <begin position="432"/>
        <end position="642"/>
    </location>
</feature>